<gene>
    <name evidence="2" type="ORF">LEMA_P031210.1</name>
</gene>
<dbReference type="OMA" id="TWIRNGL"/>
<sequence>MHYSTLISSTLLATAAATAIPGLTRRDPLTKRAEKTWDPNGNLKLTFSSETVKIGSLSIDDIIAKIYEVCHETGQCETSTIDMKSMLLSSETATALKVSIDPAGSYPTWIRNGLVDALAAATKAVAKCTQGTHTNTCAGSTAMAYCPRRKTKYTNCEVPKYWGVNFQDPKEANAAPPSMGLDVAVEEAGDAAACEDAMAGLGAVAGAVHGVGGGIFTLLTFACT</sequence>
<evidence type="ECO:0000313" key="3">
    <source>
        <dbReference type="Proteomes" id="UP000002668"/>
    </source>
</evidence>
<dbReference type="Proteomes" id="UP000002668">
    <property type="component" value="Genome"/>
</dbReference>
<feature type="chain" id="PRO_5003194858" evidence="1">
    <location>
        <begin position="18"/>
        <end position="224"/>
    </location>
</feature>
<dbReference type="EMBL" id="FP929127">
    <property type="protein sequence ID" value="CBX95969.1"/>
    <property type="molecule type" value="Genomic_DNA"/>
</dbReference>
<name>E4ZWJ3_LEPMJ</name>
<protein>
    <submittedName>
        <fullName evidence="2">Uncharacterized protein</fullName>
    </submittedName>
</protein>
<accession>E4ZWJ3</accession>
<keyword evidence="3" id="KW-1185">Reference proteome</keyword>
<keyword evidence="1" id="KW-0732">Signal</keyword>
<evidence type="ECO:0000313" key="2">
    <source>
        <dbReference type="EMBL" id="CBX95969.1"/>
    </source>
</evidence>
<dbReference type="GeneID" id="13280766"/>
<dbReference type="eggNOG" id="ENOG502SWFF">
    <property type="taxonomic scope" value="Eukaryota"/>
</dbReference>
<dbReference type="VEuPathDB" id="FungiDB:LEMA_P031210.1"/>
<evidence type="ECO:0000256" key="1">
    <source>
        <dbReference type="SAM" id="SignalP"/>
    </source>
</evidence>
<reference evidence="3" key="1">
    <citation type="journal article" date="2011" name="Nat. Commun.">
        <title>Effector diversification within compartments of the Leptosphaeria maculans genome affected by Repeat-Induced Point mutations.</title>
        <authorList>
            <person name="Rouxel T."/>
            <person name="Grandaubert J."/>
            <person name="Hane J.K."/>
            <person name="Hoede C."/>
            <person name="van de Wouw A.P."/>
            <person name="Couloux A."/>
            <person name="Dominguez V."/>
            <person name="Anthouard V."/>
            <person name="Bally P."/>
            <person name="Bourras S."/>
            <person name="Cozijnsen A.J."/>
            <person name="Ciuffetti L.M."/>
            <person name="Degrave A."/>
            <person name="Dilmaghani A."/>
            <person name="Duret L."/>
            <person name="Fudal I."/>
            <person name="Goodwin S.B."/>
            <person name="Gout L."/>
            <person name="Glaser N."/>
            <person name="Linglin J."/>
            <person name="Kema G.H.J."/>
            <person name="Lapalu N."/>
            <person name="Lawrence C.B."/>
            <person name="May K."/>
            <person name="Meyer M."/>
            <person name="Ollivier B."/>
            <person name="Poulain J."/>
            <person name="Schoch C.L."/>
            <person name="Simon A."/>
            <person name="Spatafora J.W."/>
            <person name="Stachowiak A."/>
            <person name="Turgeon B.G."/>
            <person name="Tyler B.M."/>
            <person name="Vincent D."/>
            <person name="Weissenbach J."/>
            <person name="Amselem J."/>
            <person name="Quesneville H."/>
            <person name="Oliver R.P."/>
            <person name="Wincker P."/>
            <person name="Balesdent M.-H."/>
            <person name="Howlett B.J."/>
        </authorList>
    </citation>
    <scope>NUCLEOTIDE SEQUENCE [LARGE SCALE GENOMIC DNA]</scope>
    <source>
        <strain evidence="3">JN3 / isolate v23.1.3 / race Av1-4-5-6-7-8</strain>
    </source>
</reference>
<organism evidence="3">
    <name type="scientific">Leptosphaeria maculans (strain JN3 / isolate v23.1.3 / race Av1-4-5-6-7-8)</name>
    <name type="common">Blackleg fungus</name>
    <name type="synonym">Phoma lingam</name>
    <dbReference type="NCBI Taxonomy" id="985895"/>
    <lineage>
        <taxon>Eukaryota</taxon>
        <taxon>Fungi</taxon>
        <taxon>Dikarya</taxon>
        <taxon>Ascomycota</taxon>
        <taxon>Pezizomycotina</taxon>
        <taxon>Dothideomycetes</taxon>
        <taxon>Pleosporomycetidae</taxon>
        <taxon>Pleosporales</taxon>
        <taxon>Pleosporineae</taxon>
        <taxon>Leptosphaeriaceae</taxon>
        <taxon>Plenodomus</taxon>
        <taxon>Plenodomus lingam/Leptosphaeria maculans species complex</taxon>
    </lineage>
</organism>
<dbReference type="RefSeq" id="XP_003839448.1">
    <property type="nucleotide sequence ID" value="XM_003839400.1"/>
</dbReference>
<dbReference type="OrthoDB" id="4704201at2759"/>
<dbReference type="STRING" id="985895.E4ZWJ3"/>
<dbReference type="AlphaFoldDB" id="E4ZWJ3"/>
<proteinExistence type="predicted"/>
<dbReference type="InParanoid" id="E4ZWJ3"/>
<feature type="signal peptide" evidence="1">
    <location>
        <begin position="1"/>
        <end position="17"/>
    </location>
</feature>
<dbReference type="HOGENOM" id="CLU_1235219_0_0_1"/>